<dbReference type="PROSITE" id="PS00107">
    <property type="entry name" value="PROTEIN_KINASE_ATP"/>
    <property type="match status" value="1"/>
</dbReference>
<keyword evidence="11 15" id="KW-0175">Coiled coil</keyword>
<dbReference type="GO" id="GO:0033554">
    <property type="term" value="P:cellular response to stress"/>
    <property type="evidence" value="ECO:0007669"/>
    <property type="project" value="TreeGrafter"/>
</dbReference>
<evidence type="ECO:0000259" key="17">
    <source>
        <dbReference type="PROSITE" id="PS50011"/>
    </source>
</evidence>
<dbReference type="PROSITE" id="PS00108">
    <property type="entry name" value="PROTEIN_KINASE_ST"/>
    <property type="match status" value="1"/>
</dbReference>
<evidence type="ECO:0000256" key="14">
    <source>
        <dbReference type="PROSITE-ProRule" id="PRU10141"/>
    </source>
</evidence>
<comment type="catalytic activity">
    <reaction evidence="12">
        <text>L-threonyl-[protein] + ATP = O-phospho-L-threonyl-[protein] + ADP + H(+)</text>
        <dbReference type="Rhea" id="RHEA:46608"/>
        <dbReference type="Rhea" id="RHEA-COMP:11060"/>
        <dbReference type="Rhea" id="RHEA-COMP:11605"/>
        <dbReference type="ChEBI" id="CHEBI:15378"/>
        <dbReference type="ChEBI" id="CHEBI:30013"/>
        <dbReference type="ChEBI" id="CHEBI:30616"/>
        <dbReference type="ChEBI" id="CHEBI:61977"/>
        <dbReference type="ChEBI" id="CHEBI:456216"/>
        <dbReference type="EC" id="2.7.11.25"/>
    </reaction>
</comment>
<feature type="compositionally biased region" description="Acidic residues" evidence="16">
    <location>
        <begin position="1163"/>
        <end position="1176"/>
    </location>
</feature>
<evidence type="ECO:0000256" key="6">
    <source>
        <dbReference type="ARBA" id="ARBA00022723"/>
    </source>
</evidence>
<keyword evidence="10" id="KW-0460">Magnesium</keyword>
<dbReference type="SUPFAM" id="SSF47769">
    <property type="entry name" value="SAM/Pointed domain"/>
    <property type="match status" value="1"/>
</dbReference>
<dbReference type="GO" id="GO:0004709">
    <property type="term" value="F:MAP kinase kinase kinase activity"/>
    <property type="evidence" value="ECO:0007669"/>
    <property type="project" value="UniProtKB-EC"/>
</dbReference>
<keyword evidence="6" id="KW-0479">Metal-binding</keyword>
<accession>A0A7N8WQQ8</accession>
<evidence type="ECO:0000256" key="13">
    <source>
        <dbReference type="ARBA" id="ARBA00048329"/>
    </source>
</evidence>
<comment type="similarity">
    <text evidence="2">Belongs to the protein kinase superfamily. STE Ser/Thr protein kinase family. MAP kinase kinase kinase subfamily.</text>
</comment>
<dbReference type="InterPro" id="IPR025136">
    <property type="entry name" value="MAP3K_TRAF-bd"/>
</dbReference>
<feature type="binding site" evidence="14">
    <location>
        <position position="689"/>
    </location>
    <ligand>
        <name>ATP</name>
        <dbReference type="ChEBI" id="CHEBI:30616"/>
    </ligand>
</feature>
<sequence length="1346" mass="151821">MSQDQEGISLAVPCLCACPGKESLSGENTSNSNTGGGGGASGIPAAGTFWQDSVIGSGGLSPSTDRCPMDGEDLLSTRKSCKSRPVTVAYVVNGETSQQNNAESMALQCLKDACDTVGSKLETVNFGKLDFGETTVLDSFYNADIAVVEMMDAFRQPSLFYHLGVRESFSMANNIILYCDTNSDSLQSLQTCSANYTFIPYMVTPHNKVYCCESSLMKGLTELMQPSFEMLLGPICMPLLDRFIQLLKVSQYFRETILNEIRKARELYTGMELASELSRIQQRLDNVECLSVDIVINLLLTYRDIQDYDSIVKLVETLEKLPTFDLVAHPHVKFHYAFALNRRNLPGDRQKALDVMLPLVQEEEQVASDIYCLVGRIYKDMFLESHFTDTQSRDKGILWFKKGFESEPTLHSGINYAVLLLAAGHQFDTSFELRKVGVKLSSLLGKKGSLDKLQSYWDVGFFLGASILACDNTRVIQASEKLFKLKAPIWYLCSLVETILIYKHFKKASGEQPSPKQELVDFWMDFLVEATKKDVSSVRFPVLILEPTKVYQPSYVSINKDVDDNTVSIWHVAPDDKGIHEWNFSGTLVRGVSISKFDERSAFLYVLHNAEDFQIYFCTEMHCKRFCDLVNSITEEVWKCPEEGDCDTDTLEYDYEYDEHGERVILGKGTFGVVYAGRDLSNQVRLAIKEIPERDSRYSQPLHEEIALHKHLKHKNIVQYLGSISENGFIKIFMEQVPGGSLSALLRSKWGPLKNNEPTIGFYTRQILEGLKYLHDNQIAHRDIKGDNVLINTYSGVLKISDFGTSKRLAGINPCTETFTGTLQYMAPEIIDKGPRGYGKPADIWSLGCTIIEMATGKPPFYELGEPQAAMFKVGMFKIHPEIPESMSVEAKAFILRCFEPDPDRRATALDLLTDEFLTVTSRKKKSKKYIRSISLPVPVVVEDTSSSSEYGSVSPDNDLNINPFIFKPSVKSQIQNISFSFLLSIPVENFEDHSAPPSPDEKDSGFFMLRKDSERRATLHHILTEDRDKVIKSTTCTCLKKNKTKKKNSHLQGSEEMKLKPQHISTLVVSLADFVRMADRKIIAKTLSQLKLELDFESTAISQLQVVLFGFQDAVNKVLRNHNIKPHWMFALDNIIRKAVQTAITILVPELRPHFSLASESDPADQDDVDDDVEPEGNSTHQSRAPPVAAHDDTVVTSGVSTLSSTVSHESHNSQRSVSMELSRMKLETNRLLEQLLEKEREYQAILQQVLQEREQEIRLLRLRSEPAGLPPVERHEDSELTSWLRLYGADQDSIDRVSEEYTLNDILHDVTREDLKSLRLRGGILCKLWKAITDYRQKPTRGLK</sequence>
<evidence type="ECO:0000256" key="11">
    <source>
        <dbReference type="ARBA" id="ARBA00023054"/>
    </source>
</evidence>
<evidence type="ECO:0000256" key="3">
    <source>
        <dbReference type="ARBA" id="ARBA00012406"/>
    </source>
</evidence>
<dbReference type="EC" id="2.7.11.25" evidence="3"/>
<keyword evidence="5" id="KW-0808">Transferase</keyword>
<reference evidence="18" key="2">
    <citation type="submission" date="2025-09" db="UniProtKB">
        <authorList>
            <consortium name="Ensembl"/>
        </authorList>
    </citation>
    <scope>IDENTIFICATION</scope>
</reference>
<evidence type="ECO:0000256" key="1">
    <source>
        <dbReference type="ARBA" id="ARBA00001946"/>
    </source>
</evidence>
<proteinExistence type="inferred from homology"/>
<evidence type="ECO:0000256" key="7">
    <source>
        <dbReference type="ARBA" id="ARBA00022741"/>
    </source>
</evidence>
<dbReference type="Gene3D" id="1.10.510.10">
    <property type="entry name" value="Transferase(Phosphotransferase) domain 1"/>
    <property type="match status" value="1"/>
</dbReference>
<dbReference type="SMART" id="SM00220">
    <property type="entry name" value="S_TKc"/>
    <property type="match status" value="1"/>
</dbReference>
<keyword evidence="19" id="KW-1185">Reference proteome</keyword>
<dbReference type="GO" id="GO:0046872">
    <property type="term" value="F:metal ion binding"/>
    <property type="evidence" value="ECO:0007669"/>
    <property type="project" value="UniProtKB-KW"/>
</dbReference>
<keyword evidence="9 14" id="KW-0067">ATP-binding</keyword>
<dbReference type="Proteomes" id="UP000261640">
    <property type="component" value="Unplaced"/>
</dbReference>
<dbReference type="InterPro" id="IPR046873">
    <property type="entry name" value="HisK-N-like"/>
</dbReference>
<feature type="domain" description="Protein kinase" evidence="17">
    <location>
        <begin position="660"/>
        <end position="918"/>
    </location>
</feature>
<dbReference type="InterPro" id="IPR017441">
    <property type="entry name" value="Protein_kinase_ATP_BS"/>
</dbReference>
<evidence type="ECO:0000256" key="16">
    <source>
        <dbReference type="SAM" id="MobiDB-lite"/>
    </source>
</evidence>
<dbReference type="Pfam" id="PF20302">
    <property type="entry name" value="HisK-N-like"/>
    <property type="match status" value="1"/>
</dbReference>
<evidence type="ECO:0000256" key="10">
    <source>
        <dbReference type="ARBA" id="ARBA00022842"/>
    </source>
</evidence>
<protein>
    <recommendedName>
        <fullName evidence="3">mitogen-activated protein kinase kinase kinase</fullName>
        <ecNumber evidence="3">2.7.11.25</ecNumber>
    </recommendedName>
</protein>
<evidence type="ECO:0000256" key="12">
    <source>
        <dbReference type="ARBA" id="ARBA00047559"/>
    </source>
</evidence>
<comment type="catalytic activity">
    <reaction evidence="13">
        <text>L-seryl-[protein] + ATP = O-phospho-L-seryl-[protein] + ADP + H(+)</text>
        <dbReference type="Rhea" id="RHEA:17989"/>
        <dbReference type="Rhea" id="RHEA-COMP:9863"/>
        <dbReference type="Rhea" id="RHEA-COMP:11604"/>
        <dbReference type="ChEBI" id="CHEBI:15378"/>
        <dbReference type="ChEBI" id="CHEBI:29999"/>
        <dbReference type="ChEBI" id="CHEBI:30616"/>
        <dbReference type="ChEBI" id="CHEBI:83421"/>
        <dbReference type="ChEBI" id="CHEBI:456216"/>
        <dbReference type="EC" id="2.7.11.25"/>
    </reaction>
</comment>
<evidence type="ECO:0000256" key="4">
    <source>
        <dbReference type="ARBA" id="ARBA00022527"/>
    </source>
</evidence>
<dbReference type="Pfam" id="PF00069">
    <property type="entry name" value="Pkinase"/>
    <property type="match status" value="1"/>
</dbReference>
<keyword evidence="7 14" id="KW-0547">Nucleotide-binding</keyword>
<dbReference type="InterPro" id="IPR000719">
    <property type="entry name" value="Prot_kinase_dom"/>
</dbReference>
<organism evidence="18 19">
    <name type="scientific">Mastacembelus armatus</name>
    <name type="common">zig-zag eel</name>
    <dbReference type="NCBI Taxonomy" id="205130"/>
    <lineage>
        <taxon>Eukaryota</taxon>
        <taxon>Metazoa</taxon>
        <taxon>Chordata</taxon>
        <taxon>Craniata</taxon>
        <taxon>Vertebrata</taxon>
        <taxon>Euteleostomi</taxon>
        <taxon>Actinopterygii</taxon>
        <taxon>Neopterygii</taxon>
        <taxon>Teleostei</taxon>
        <taxon>Neoteleostei</taxon>
        <taxon>Acanthomorphata</taxon>
        <taxon>Anabantaria</taxon>
        <taxon>Synbranchiformes</taxon>
        <taxon>Mastacembelidae</taxon>
        <taxon>Mastacembelus</taxon>
    </lineage>
</organism>
<feature type="region of interest" description="Disordered" evidence="16">
    <location>
        <begin position="1202"/>
        <end position="1221"/>
    </location>
</feature>
<dbReference type="FunFam" id="1.10.510.10:FF:000054">
    <property type="entry name" value="Mitogen-activated protein kinase kinase kinase 5"/>
    <property type="match status" value="1"/>
</dbReference>
<comment type="cofactor">
    <cofactor evidence="1">
        <name>Mg(2+)</name>
        <dbReference type="ChEBI" id="CHEBI:18420"/>
    </cofactor>
</comment>
<dbReference type="PANTHER" id="PTHR11584:SF332">
    <property type="entry name" value="MITOGEN-ACTIVATED PROTEIN KINASE KINASE KINASE 5"/>
    <property type="match status" value="1"/>
</dbReference>
<feature type="region of interest" description="Disordered" evidence="16">
    <location>
        <begin position="1158"/>
        <end position="1193"/>
    </location>
</feature>
<evidence type="ECO:0000256" key="5">
    <source>
        <dbReference type="ARBA" id="ARBA00022679"/>
    </source>
</evidence>
<dbReference type="Ensembl" id="ENSMAMT00000039945.1">
    <property type="protein sequence ID" value="ENSMAMP00000039587.1"/>
    <property type="gene ID" value="ENSMAMG00000001009.2"/>
</dbReference>
<dbReference type="GeneTree" id="ENSGT00940000159155"/>
<evidence type="ECO:0000256" key="9">
    <source>
        <dbReference type="ARBA" id="ARBA00022840"/>
    </source>
</evidence>
<dbReference type="InterPro" id="IPR046872">
    <property type="entry name" value="DRHyd-ASK"/>
</dbReference>
<name>A0A7N8WQQ8_9TELE</name>
<evidence type="ECO:0000313" key="18">
    <source>
        <dbReference type="Ensembl" id="ENSMAMP00000039587.1"/>
    </source>
</evidence>
<evidence type="ECO:0000313" key="19">
    <source>
        <dbReference type="Proteomes" id="UP000261640"/>
    </source>
</evidence>
<dbReference type="PROSITE" id="PS50011">
    <property type="entry name" value="PROTEIN_KINASE_DOM"/>
    <property type="match status" value="1"/>
</dbReference>
<dbReference type="GO" id="GO:0005524">
    <property type="term" value="F:ATP binding"/>
    <property type="evidence" value="ECO:0007669"/>
    <property type="project" value="UniProtKB-UniRule"/>
</dbReference>
<evidence type="ECO:0000256" key="2">
    <source>
        <dbReference type="ARBA" id="ARBA00006529"/>
    </source>
</evidence>
<dbReference type="Pfam" id="PF13281">
    <property type="entry name" value="MAP3K_TRAF_bd"/>
    <property type="match status" value="1"/>
</dbReference>
<dbReference type="CDD" id="cd06624">
    <property type="entry name" value="STKc_ASK"/>
    <property type="match status" value="1"/>
</dbReference>
<dbReference type="PANTHER" id="PTHR11584">
    <property type="entry name" value="SERINE/THREONINE PROTEIN KINASE"/>
    <property type="match status" value="1"/>
</dbReference>
<dbReference type="InterPro" id="IPR008271">
    <property type="entry name" value="Ser/Thr_kinase_AS"/>
</dbReference>
<dbReference type="SUPFAM" id="SSF56112">
    <property type="entry name" value="Protein kinase-like (PK-like)"/>
    <property type="match status" value="1"/>
</dbReference>
<dbReference type="Gene3D" id="3.30.200.20">
    <property type="entry name" value="Phosphorylase Kinase, domain 1"/>
    <property type="match status" value="1"/>
</dbReference>
<dbReference type="Pfam" id="PF19039">
    <property type="entry name" value="ASK_PH"/>
    <property type="match status" value="1"/>
</dbReference>
<dbReference type="InterPro" id="IPR011009">
    <property type="entry name" value="Kinase-like_dom_sf"/>
</dbReference>
<dbReference type="InterPro" id="IPR043969">
    <property type="entry name" value="MAP3K_PH"/>
</dbReference>
<dbReference type="InterPro" id="IPR013761">
    <property type="entry name" value="SAM/pointed_sf"/>
</dbReference>
<evidence type="ECO:0000256" key="15">
    <source>
        <dbReference type="SAM" id="Coils"/>
    </source>
</evidence>
<evidence type="ECO:0000256" key="8">
    <source>
        <dbReference type="ARBA" id="ARBA00022777"/>
    </source>
</evidence>
<dbReference type="Pfam" id="PF20309">
    <property type="entry name" value="DRHyd-ASK"/>
    <property type="match status" value="1"/>
</dbReference>
<dbReference type="FunFam" id="3.30.200.20:FF:000067">
    <property type="entry name" value="Mitogen-activated protein kinase kinase kinase 5"/>
    <property type="match status" value="1"/>
</dbReference>
<keyword evidence="4" id="KW-0723">Serine/threonine-protein kinase</keyword>
<feature type="coiled-coil region" evidence="15">
    <location>
        <begin position="1223"/>
        <end position="1257"/>
    </location>
</feature>
<keyword evidence="8" id="KW-0418">Kinase</keyword>
<reference evidence="18" key="1">
    <citation type="submission" date="2025-08" db="UniProtKB">
        <authorList>
            <consortium name="Ensembl"/>
        </authorList>
    </citation>
    <scope>IDENTIFICATION</scope>
</reference>